<feature type="transmembrane region" description="Helical" evidence="2">
    <location>
        <begin position="54"/>
        <end position="75"/>
    </location>
</feature>
<evidence type="ECO:0000313" key="4">
    <source>
        <dbReference type="Proteomes" id="UP001085076"/>
    </source>
</evidence>
<name>A0A9D5CCW3_9LILI</name>
<dbReference type="PANTHER" id="PTHR35278:SF4">
    <property type="entry name" value="TRANSMEMBRANE PROTEIN"/>
    <property type="match status" value="1"/>
</dbReference>
<sequence length="218" mass="25078">MGTIISKAAGSIGTLLGNSFVAPFKAIFGKSCEGVCQGTWELICFIENLCISNLLRLLMVLVLTYITLLFVYLLFKVGIIQCIGRNLCKISWAACTTYWTALEEMSCFLWHKIKNLKANLSTSSYEDGDGYSSDDYESVRVMRRRRLMREKRRDEMKRSLYPIRESLKGRRKCSRSGSGHHHVRLKTREVSVHVKHSGSLRHSRQNNALKLIKRRRIK</sequence>
<evidence type="ECO:0000256" key="2">
    <source>
        <dbReference type="SAM" id="Phobius"/>
    </source>
</evidence>
<keyword evidence="2" id="KW-0472">Membrane</keyword>
<dbReference type="OrthoDB" id="1916120at2759"/>
<protein>
    <submittedName>
        <fullName evidence="3">Uncharacterized protein</fullName>
    </submittedName>
</protein>
<organism evidence="3 4">
    <name type="scientific">Dioscorea zingiberensis</name>
    <dbReference type="NCBI Taxonomy" id="325984"/>
    <lineage>
        <taxon>Eukaryota</taxon>
        <taxon>Viridiplantae</taxon>
        <taxon>Streptophyta</taxon>
        <taxon>Embryophyta</taxon>
        <taxon>Tracheophyta</taxon>
        <taxon>Spermatophyta</taxon>
        <taxon>Magnoliopsida</taxon>
        <taxon>Liliopsida</taxon>
        <taxon>Dioscoreales</taxon>
        <taxon>Dioscoreaceae</taxon>
        <taxon>Dioscorea</taxon>
    </lineage>
</organism>
<proteinExistence type="predicted"/>
<gene>
    <name evidence="3" type="ORF">J5N97_022907</name>
</gene>
<feature type="region of interest" description="Disordered" evidence="1">
    <location>
        <begin position="193"/>
        <end position="218"/>
    </location>
</feature>
<dbReference type="PANTHER" id="PTHR35278">
    <property type="entry name" value="TRANSMEMBRANE PROTEIN-RELATED"/>
    <property type="match status" value="1"/>
</dbReference>
<accession>A0A9D5CCW3</accession>
<keyword evidence="4" id="KW-1185">Reference proteome</keyword>
<reference evidence="3" key="2">
    <citation type="journal article" date="2022" name="Hortic Res">
        <title>The genome of Dioscorea zingiberensis sheds light on the biosynthesis, origin and evolution of the medicinally important diosgenin saponins.</title>
        <authorList>
            <person name="Li Y."/>
            <person name="Tan C."/>
            <person name="Li Z."/>
            <person name="Guo J."/>
            <person name="Li S."/>
            <person name="Chen X."/>
            <person name="Wang C."/>
            <person name="Dai X."/>
            <person name="Yang H."/>
            <person name="Song W."/>
            <person name="Hou L."/>
            <person name="Xu J."/>
            <person name="Tong Z."/>
            <person name="Xu A."/>
            <person name="Yuan X."/>
            <person name="Wang W."/>
            <person name="Yang Q."/>
            <person name="Chen L."/>
            <person name="Sun Z."/>
            <person name="Wang K."/>
            <person name="Pan B."/>
            <person name="Chen J."/>
            <person name="Bao Y."/>
            <person name="Liu F."/>
            <person name="Qi X."/>
            <person name="Gang D.R."/>
            <person name="Wen J."/>
            <person name="Li J."/>
        </authorList>
    </citation>
    <scope>NUCLEOTIDE SEQUENCE</scope>
    <source>
        <strain evidence="3">Dzin_1.0</strain>
    </source>
</reference>
<dbReference type="AlphaFoldDB" id="A0A9D5CCW3"/>
<dbReference type="EMBL" id="JAGGNH010000006">
    <property type="protein sequence ID" value="KAJ0970030.1"/>
    <property type="molecule type" value="Genomic_DNA"/>
</dbReference>
<evidence type="ECO:0000313" key="3">
    <source>
        <dbReference type="EMBL" id="KAJ0970030.1"/>
    </source>
</evidence>
<evidence type="ECO:0000256" key="1">
    <source>
        <dbReference type="SAM" id="MobiDB-lite"/>
    </source>
</evidence>
<feature type="compositionally biased region" description="Basic residues" evidence="1">
    <location>
        <begin position="193"/>
        <end position="204"/>
    </location>
</feature>
<comment type="caution">
    <text evidence="3">The sequence shown here is derived from an EMBL/GenBank/DDBJ whole genome shotgun (WGS) entry which is preliminary data.</text>
</comment>
<dbReference type="Proteomes" id="UP001085076">
    <property type="component" value="Miscellaneous, Linkage group lg06"/>
</dbReference>
<keyword evidence="2" id="KW-0812">Transmembrane</keyword>
<reference evidence="3" key="1">
    <citation type="submission" date="2021-03" db="EMBL/GenBank/DDBJ databases">
        <authorList>
            <person name="Li Z."/>
            <person name="Yang C."/>
        </authorList>
    </citation>
    <scope>NUCLEOTIDE SEQUENCE</scope>
    <source>
        <strain evidence="3">Dzin_1.0</strain>
        <tissue evidence="3">Leaf</tissue>
    </source>
</reference>
<keyword evidence="2" id="KW-1133">Transmembrane helix</keyword>